<feature type="transmembrane region" description="Helical" evidence="1">
    <location>
        <begin position="35"/>
        <end position="54"/>
    </location>
</feature>
<proteinExistence type="predicted"/>
<feature type="transmembrane region" description="Helical" evidence="1">
    <location>
        <begin position="139"/>
        <end position="161"/>
    </location>
</feature>
<sequence>MDKDVYKGLINFLVPGPPSLEFLELEVRNGFIKKVYAILTTCAFSLASAILASSSSWQGVVIGFMTSLVCCIVTTLIAWFTNFDFTRYYFYIFTATMVFSFYTAMTFTVEYFFGPFDYLAYDTQRIIGSKTMNISAEEYIVASIELYLDAVQILLFMVQFASLKLWCHKSKVTDEPQD</sequence>
<name>A0ABD2QH83_9PLAT</name>
<evidence type="ECO:0000313" key="2">
    <source>
        <dbReference type="EMBL" id="KAL3318893.1"/>
    </source>
</evidence>
<gene>
    <name evidence="2" type="primary">FAIM2_2</name>
    <name evidence="2" type="ORF">Ciccas_002455</name>
</gene>
<dbReference type="EMBL" id="JBJKFK010000193">
    <property type="protein sequence ID" value="KAL3318893.1"/>
    <property type="molecule type" value="Genomic_DNA"/>
</dbReference>
<keyword evidence="1" id="KW-0812">Transmembrane</keyword>
<feature type="non-terminal residue" evidence="2">
    <location>
        <position position="178"/>
    </location>
</feature>
<organism evidence="2 3">
    <name type="scientific">Cichlidogyrus casuarinus</name>
    <dbReference type="NCBI Taxonomy" id="1844966"/>
    <lineage>
        <taxon>Eukaryota</taxon>
        <taxon>Metazoa</taxon>
        <taxon>Spiralia</taxon>
        <taxon>Lophotrochozoa</taxon>
        <taxon>Platyhelminthes</taxon>
        <taxon>Monogenea</taxon>
        <taxon>Monopisthocotylea</taxon>
        <taxon>Dactylogyridea</taxon>
        <taxon>Ancyrocephalidae</taxon>
        <taxon>Cichlidogyrus</taxon>
    </lineage>
</organism>
<keyword evidence="1" id="KW-0472">Membrane</keyword>
<protein>
    <submittedName>
        <fullName evidence="2">Fas apoptotic inhibitory molecule 2</fullName>
    </submittedName>
</protein>
<comment type="caution">
    <text evidence="2">The sequence shown here is derived from an EMBL/GenBank/DDBJ whole genome shotgun (WGS) entry which is preliminary data.</text>
</comment>
<feature type="transmembrane region" description="Helical" evidence="1">
    <location>
        <begin position="88"/>
        <end position="113"/>
    </location>
</feature>
<dbReference type="AlphaFoldDB" id="A0ABD2QH83"/>
<keyword evidence="3" id="KW-1185">Reference proteome</keyword>
<evidence type="ECO:0000313" key="3">
    <source>
        <dbReference type="Proteomes" id="UP001626550"/>
    </source>
</evidence>
<keyword evidence="1" id="KW-1133">Transmembrane helix</keyword>
<reference evidence="2 3" key="1">
    <citation type="submission" date="2024-11" db="EMBL/GenBank/DDBJ databases">
        <title>Adaptive evolution of stress response genes in parasites aligns with host niche diversity.</title>
        <authorList>
            <person name="Hahn C."/>
            <person name="Resl P."/>
        </authorList>
    </citation>
    <scope>NUCLEOTIDE SEQUENCE [LARGE SCALE GENOMIC DNA]</scope>
    <source>
        <strain evidence="2">EGGRZ-B1_66</strain>
        <tissue evidence="2">Body</tissue>
    </source>
</reference>
<dbReference type="Proteomes" id="UP001626550">
    <property type="component" value="Unassembled WGS sequence"/>
</dbReference>
<feature type="transmembrane region" description="Helical" evidence="1">
    <location>
        <begin position="60"/>
        <end position="81"/>
    </location>
</feature>
<accession>A0ABD2QH83</accession>
<evidence type="ECO:0000256" key="1">
    <source>
        <dbReference type="SAM" id="Phobius"/>
    </source>
</evidence>